<evidence type="ECO:0000313" key="1">
    <source>
        <dbReference type="EMBL" id="HIR09017.1"/>
    </source>
</evidence>
<protein>
    <submittedName>
        <fullName evidence="1">DUF1836 domain-containing protein</fullName>
    </submittedName>
</protein>
<evidence type="ECO:0000313" key="2">
    <source>
        <dbReference type="Proteomes" id="UP000824258"/>
    </source>
</evidence>
<dbReference type="PANTHER" id="PTHR40056">
    <property type="entry name" value="HYPOTHETICAL CYTOSOLIC PROTEIN"/>
    <property type="match status" value="1"/>
</dbReference>
<reference evidence="1" key="1">
    <citation type="submission" date="2020-10" db="EMBL/GenBank/DDBJ databases">
        <authorList>
            <person name="Gilroy R."/>
        </authorList>
    </citation>
    <scope>NUCLEOTIDE SEQUENCE</scope>
    <source>
        <strain evidence="1">ChiHjej9B8-7071</strain>
    </source>
</reference>
<comment type="caution">
    <text evidence="1">The sequence shown here is derived from an EMBL/GenBank/DDBJ whole genome shotgun (WGS) entry which is preliminary data.</text>
</comment>
<gene>
    <name evidence="1" type="ORF">IAA70_01290</name>
</gene>
<dbReference type="PANTHER" id="PTHR40056:SF1">
    <property type="entry name" value="DUF1836 DOMAIN-CONTAINING PROTEIN"/>
    <property type="match status" value="1"/>
</dbReference>
<dbReference type="EMBL" id="DVGD01000039">
    <property type="protein sequence ID" value="HIR09017.1"/>
    <property type="molecule type" value="Genomic_DNA"/>
</dbReference>
<dbReference type="Proteomes" id="UP000824258">
    <property type="component" value="Unassembled WGS sequence"/>
</dbReference>
<dbReference type="Pfam" id="PF08876">
    <property type="entry name" value="DUF1836"/>
    <property type="match status" value="1"/>
</dbReference>
<accession>A0A9D1A718</accession>
<dbReference type="InterPro" id="IPR014975">
    <property type="entry name" value="DUF1836"/>
</dbReference>
<sequence>MELEAFHCPRWEELPQLALYMDQVLLVLSTAFAPLSAGQPPVTASMINNYVKLKLTAPAEKKKYNREHLARFVMICLFKKVLSMQEIAAVLERMLAGQSLPAAYDRFAAELERLLAAPDAPAPQDSPNCVALSIRAVACKLWVEADLAKNNP</sequence>
<proteinExistence type="predicted"/>
<name>A0A9D1A718_9FIRM</name>
<dbReference type="AlphaFoldDB" id="A0A9D1A718"/>
<organism evidence="1 2">
    <name type="scientific">Candidatus Avoscillospira stercoripullorum</name>
    <dbReference type="NCBI Taxonomy" id="2840709"/>
    <lineage>
        <taxon>Bacteria</taxon>
        <taxon>Bacillati</taxon>
        <taxon>Bacillota</taxon>
        <taxon>Clostridia</taxon>
        <taxon>Eubacteriales</taxon>
        <taxon>Oscillospiraceae</taxon>
        <taxon>Oscillospiraceae incertae sedis</taxon>
        <taxon>Candidatus Avoscillospira</taxon>
    </lineage>
</organism>
<reference evidence="1" key="2">
    <citation type="journal article" date="2021" name="PeerJ">
        <title>Extensive microbial diversity within the chicken gut microbiome revealed by metagenomics and culture.</title>
        <authorList>
            <person name="Gilroy R."/>
            <person name="Ravi A."/>
            <person name="Getino M."/>
            <person name="Pursley I."/>
            <person name="Horton D.L."/>
            <person name="Alikhan N.F."/>
            <person name="Baker D."/>
            <person name="Gharbi K."/>
            <person name="Hall N."/>
            <person name="Watson M."/>
            <person name="Adriaenssens E.M."/>
            <person name="Foster-Nyarko E."/>
            <person name="Jarju S."/>
            <person name="Secka A."/>
            <person name="Antonio M."/>
            <person name="Oren A."/>
            <person name="Chaudhuri R.R."/>
            <person name="La Ragione R."/>
            <person name="Hildebrand F."/>
            <person name="Pallen M.J."/>
        </authorList>
    </citation>
    <scope>NUCLEOTIDE SEQUENCE</scope>
    <source>
        <strain evidence="1">ChiHjej9B8-7071</strain>
    </source>
</reference>